<evidence type="ECO:0000256" key="2">
    <source>
        <dbReference type="ARBA" id="ARBA00022473"/>
    </source>
</evidence>
<evidence type="ECO:0000256" key="5">
    <source>
        <dbReference type="ARBA" id="ARBA00023155"/>
    </source>
</evidence>
<comment type="similarity">
    <text evidence="8">Belongs to the BAR homeobox family.</text>
</comment>
<keyword evidence="5 9" id="KW-0371">Homeobox</keyword>
<keyword evidence="14" id="KW-1185">Reference proteome</keyword>
<evidence type="ECO:0000256" key="1">
    <source>
        <dbReference type="ARBA" id="ARBA00004123"/>
    </source>
</evidence>
<proteinExistence type="inferred from homology"/>
<dbReference type="AlphaFoldDB" id="A0A8C5CFB8"/>
<sequence length="208" mass="24139">PLHYRTNGLTRSKITFSVIDILDPTKFTRKLDMRIVSQSEVGSNTGNVGLFLHRGMHFMPLLAWTYAKDAQYTLKNTPPSRGPHPPPSPKGRSRRIRTAFTMDQLRILEYSFQSSHYLSVLDRHAIASALHLSETQVKIWFQNRRTKWKKEREGKPPSEEEHLRLAVEEHLLQQHYGTPSPFGPTFKLKSEETEERLIVAYLLYLQSI</sequence>
<dbReference type="Gene3D" id="1.10.10.60">
    <property type="entry name" value="Homeodomain-like"/>
    <property type="match status" value="1"/>
</dbReference>
<evidence type="ECO:0000313" key="13">
    <source>
        <dbReference type="Ensembl" id="ENSGMOP00000059394.1"/>
    </source>
</evidence>
<protein>
    <submittedName>
        <fullName evidence="13">Posterior neuron-specific homeobox</fullName>
    </submittedName>
</protein>
<reference evidence="13" key="2">
    <citation type="submission" date="2025-09" db="UniProtKB">
        <authorList>
            <consortium name="Ensembl"/>
        </authorList>
    </citation>
    <scope>IDENTIFICATION</scope>
</reference>
<dbReference type="InterPro" id="IPR009057">
    <property type="entry name" value="Homeodomain-like_sf"/>
</dbReference>
<dbReference type="GO" id="GO:0003677">
    <property type="term" value="F:DNA binding"/>
    <property type="evidence" value="ECO:0007669"/>
    <property type="project" value="UniProtKB-UniRule"/>
</dbReference>
<dbReference type="PANTHER" id="PTHR24333:SF5">
    <property type="entry name" value="VENT HOMEOBOX"/>
    <property type="match status" value="1"/>
</dbReference>
<dbReference type="GO" id="GO:0005634">
    <property type="term" value="C:nucleus"/>
    <property type="evidence" value="ECO:0007669"/>
    <property type="project" value="UniProtKB-SubCell"/>
</dbReference>
<reference evidence="13" key="1">
    <citation type="submission" date="2025-08" db="UniProtKB">
        <authorList>
            <consortium name="Ensembl"/>
        </authorList>
    </citation>
    <scope>IDENTIFICATION</scope>
</reference>
<evidence type="ECO:0000256" key="7">
    <source>
        <dbReference type="ARBA" id="ARBA00023242"/>
    </source>
</evidence>
<dbReference type="PRINTS" id="PR00024">
    <property type="entry name" value="HOMEOBOX"/>
</dbReference>
<feature type="region of interest" description="Disordered" evidence="11">
    <location>
        <begin position="74"/>
        <end position="95"/>
    </location>
</feature>
<keyword evidence="2" id="KW-0217">Developmental protein</keyword>
<dbReference type="GO" id="GO:0000981">
    <property type="term" value="F:DNA-binding transcription factor activity, RNA polymerase II-specific"/>
    <property type="evidence" value="ECO:0007669"/>
    <property type="project" value="InterPro"/>
</dbReference>
<dbReference type="InterPro" id="IPR020479">
    <property type="entry name" value="HD_metazoa"/>
</dbReference>
<dbReference type="SMART" id="SM00389">
    <property type="entry name" value="HOX"/>
    <property type="match status" value="1"/>
</dbReference>
<dbReference type="PROSITE" id="PS50071">
    <property type="entry name" value="HOMEOBOX_2"/>
    <property type="match status" value="1"/>
</dbReference>
<dbReference type="Ensembl" id="ENSGMOT00000024451.1">
    <property type="protein sequence ID" value="ENSGMOP00000059394.1"/>
    <property type="gene ID" value="ENSGMOG00000024187.1"/>
</dbReference>
<dbReference type="InterPro" id="IPR017970">
    <property type="entry name" value="Homeobox_CS"/>
</dbReference>
<evidence type="ECO:0000256" key="8">
    <source>
        <dbReference type="ARBA" id="ARBA00038196"/>
    </source>
</evidence>
<dbReference type="PANTHER" id="PTHR24333">
    <property type="entry name" value="HOMEO BOX HB9 LIKE A-RELATED"/>
    <property type="match status" value="1"/>
</dbReference>
<dbReference type="GeneTree" id="ENSGT00940000166967"/>
<evidence type="ECO:0000256" key="4">
    <source>
        <dbReference type="ARBA" id="ARBA00023125"/>
    </source>
</evidence>
<name>A0A8C5CFB8_GADMO</name>
<dbReference type="CDD" id="cd00086">
    <property type="entry name" value="homeodomain"/>
    <property type="match status" value="1"/>
</dbReference>
<keyword evidence="3" id="KW-0805">Transcription regulation</keyword>
<keyword evidence="4 9" id="KW-0238">DNA-binding</keyword>
<comment type="subcellular location">
    <subcellularLocation>
        <location evidence="1 9 10">Nucleus</location>
    </subcellularLocation>
</comment>
<keyword evidence="7 9" id="KW-0539">Nucleus</keyword>
<dbReference type="GO" id="GO:0050767">
    <property type="term" value="P:regulation of neurogenesis"/>
    <property type="evidence" value="ECO:0007669"/>
    <property type="project" value="Ensembl"/>
</dbReference>
<dbReference type="PROSITE" id="PS00027">
    <property type="entry name" value="HOMEOBOX_1"/>
    <property type="match status" value="1"/>
</dbReference>
<dbReference type="Pfam" id="PF00046">
    <property type="entry name" value="Homeodomain"/>
    <property type="match status" value="1"/>
</dbReference>
<evidence type="ECO:0000256" key="11">
    <source>
        <dbReference type="SAM" id="MobiDB-lite"/>
    </source>
</evidence>
<dbReference type="GO" id="GO:0045892">
    <property type="term" value="P:negative regulation of DNA-templated transcription"/>
    <property type="evidence" value="ECO:0007669"/>
    <property type="project" value="Ensembl"/>
</dbReference>
<feature type="DNA-binding region" description="Homeobox" evidence="9">
    <location>
        <begin position="93"/>
        <end position="152"/>
    </location>
</feature>
<accession>A0A8C5CFB8</accession>
<dbReference type="InterPro" id="IPR050848">
    <property type="entry name" value="Homeobox_TF"/>
</dbReference>
<dbReference type="SUPFAM" id="SSF46689">
    <property type="entry name" value="Homeodomain-like"/>
    <property type="match status" value="1"/>
</dbReference>
<evidence type="ECO:0000313" key="14">
    <source>
        <dbReference type="Proteomes" id="UP000694546"/>
    </source>
</evidence>
<dbReference type="InterPro" id="IPR001356">
    <property type="entry name" value="HD"/>
</dbReference>
<evidence type="ECO:0000256" key="3">
    <source>
        <dbReference type="ARBA" id="ARBA00023015"/>
    </source>
</evidence>
<evidence type="ECO:0000256" key="9">
    <source>
        <dbReference type="PROSITE-ProRule" id="PRU00108"/>
    </source>
</evidence>
<evidence type="ECO:0000256" key="6">
    <source>
        <dbReference type="ARBA" id="ARBA00023163"/>
    </source>
</evidence>
<feature type="domain" description="Homeobox" evidence="12">
    <location>
        <begin position="91"/>
        <end position="151"/>
    </location>
</feature>
<organism evidence="13 14">
    <name type="scientific">Gadus morhua</name>
    <name type="common">Atlantic cod</name>
    <dbReference type="NCBI Taxonomy" id="8049"/>
    <lineage>
        <taxon>Eukaryota</taxon>
        <taxon>Metazoa</taxon>
        <taxon>Chordata</taxon>
        <taxon>Craniata</taxon>
        <taxon>Vertebrata</taxon>
        <taxon>Euteleostomi</taxon>
        <taxon>Actinopterygii</taxon>
        <taxon>Neopterygii</taxon>
        <taxon>Teleostei</taxon>
        <taxon>Neoteleostei</taxon>
        <taxon>Acanthomorphata</taxon>
        <taxon>Zeiogadaria</taxon>
        <taxon>Gadariae</taxon>
        <taxon>Gadiformes</taxon>
        <taxon>Gadoidei</taxon>
        <taxon>Gadidae</taxon>
        <taxon>Gadus</taxon>
    </lineage>
</organism>
<evidence type="ECO:0000259" key="12">
    <source>
        <dbReference type="PROSITE" id="PS50071"/>
    </source>
</evidence>
<dbReference type="Proteomes" id="UP000694546">
    <property type="component" value="Chromosome 19"/>
</dbReference>
<keyword evidence="6" id="KW-0804">Transcription</keyword>
<evidence type="ECO:0000256" key="10">
    <source>
        <dbReference type="RuleBase" id="RU000682"/>
    </source>
</evidence>
<feature type="compositionally biased region" description="Pro residues" evidence="11">
    <location>
        <begin position="80"/>
        <end position="89"/>
    </location>
</feature>